<dbReference type="Pfam" id="PF00105">
    <property type="entry name" value="zf-C4"/>
    <property type="match status" value="1"/>
</dbReference>
<comment type="similarity">
    <text evidence="2 11">Belongs to the nuclear hormone receptor family.</text>
</comment>
<evidence type="ECO:0000313" key="13">
    <source>
        <dbReference type="EnsemblMetazoa" id="PPA20771.1"/>
    </source>
</evidence>
<feature type="compositionally biased region" description="Low complexity" evidence="12">
    <location>
        <begin position="82"/>
        <end position="99"/>
    </location>
</feature>
<feature type="region of interest" description="Disordered" evidence="12">
    <location>
        <begin position="70"/>
        <end position="109"/>
    </location>
</feature>
<keyword evidence="4 11" id="KW-0863">Zinc-finger</keyword>
<evidence type="ECO:0000256" key="8">
    <source>
        <dbReference type="ARBA" id="ARBA00023163"/>
    </source>
</evidence>
<reference evidence="13" key="2">
    <citation type="submission" date="2022-06" db="UniProtKB">
        <authorList>
            <consortium name="EnsemblMetazoa"/>
        </authorList>
    </citation>
    <scope>IDENTIFICATION</scope>
    <source>
        <strain evidence="13">PS312</strain>
    </source>
</reference>
<keyword evidence="6 11" id="KW-0805">Transcription regulation</keyword>
<keyword evidence="10 11" id="KW-0539">Nucleus</keyword>
<dbReference type="Gene3D" id="3.30.50.10">
    <property type="entry name" value="Erythroid Transcription Factor GATA-1, subunit A"/>
    <property type="match status" value="1"/>
</dbReference>
<keyword evidence="3 11" id="KW-0479">Metal-binding</keyword>
<keyword evidence="9 11" id="KW-0675">Receptor</keyword>
<protein>
    <submittedName>
        <fullName evidence="13">Nuclear receptor</fullName>
    </submittedName>
</protein>
<dbReference type="OrthoDB" id="5798272at2759"/>
<evidence type="ECO:0000256" key="2">
    <source>
        <dbReference type="ARBA" id="ARBA00005993"/>
    </source>
</evidence>
<dbReference type="Gene3D" id="1.10.565.10">
    <property type="entry name" value="Retinoid X Receptor"/>
    <property type="match status" value="1"/>
</dbReference>
<dbReference type="PROSITE" id="PS51030">
    <property type="entry name" value="NUCLEAR_REC_DBD_2"/>
    <property type="match status" value="1"/>
</dbReference>
<dbReference type="InterPro" id="IPR035500">
    <property type="entry name" value="NHR-like_dom_sf"/>
</dbReference>
<dbReference type="SMART" id="SM00399">
    <property type="entry name" value="ZnF_C4"/>
    <property type="match status" value="1"/>
</dbReference>
<dbReference type="PROSITE" id="PS51843">
    <property type="entry name" value="NR_LBD"/>
    <property type="match status" value="1"/>
</dbReference>
<evidence type="ECO:0000256" key="9">
    <source>
        <dbReference type="ARBA" id="ARBA00023170"/>
    </source>
</evidence>
<keyword evidence="5 11" id="KW-0862">Zinc</keyword>
<dbReference type="FunFam" id="1.10.565.10:FF:000045">
    <property type="entry name" value="Nuclear Hormone Receptor family"/>
    <property type="match status" value="1"/>
</dbReference>
<dbReference type="InterPro" id="IPR001628">
    <property type="entry name" value="Znf_hrmn_rcpt"/>
</dbReference>
<dbReference type="GO" id="GO:0006355">
    <property type="term" value="P:regulation of DNA-templated transcription"/>
    <property type="evidence" value="ECO:0000318"/>
    <property type="project" value="GO_Central"/>
</dbReference>
<dbReference type="InterPro" id="IPR000536">
    <property type="entry name" value="Nucl_hrmn_rcpt_lig-bd"/>
</dbReference>
<keyword evidence="7 11" id="KW-0238">DNA-binding</keyword>
<dbReference type="GO" id="GO:0005634">
    <property type="term" value="C:nucleus"/>
    <property type="evidence" value="ECO:0007669"/>
    <property type="project" value="UniProtKB-SubCell"/>
</dbReference>
<dbReference type="PRINTS" id="PR00398">
    <property type="entry name" value="STRDHORMONER"/>
</dbReference>
<evidence type="ECO:0000256" key="5">
    <source>
        <dbReference type="ARBA" id="ARBA00022833"/>
    </source>
</evidence>
<dbReference type="InterPro" id="IPR001723">
    <property type="entry name" value="Nuclear_hrmn_rcpt"/>
</dbReference>
<organism evidence="13 14">
    <name type="scientific">Pristionchus pacificus</name>
    <name type="common">Parasitic nematode worm</name>
    <dbReference type="NCBI Taxonomy" id="54126"/>
    <lineage>
        <taxon>Eukaryota</taxon>
        <taxon>Metazoa</taxon>
        <taxon>Ecdysozoa</taxon>
        <taxon>Nematoda</taxon>
        <taxon>Chromadorea</taxon>
        <taxon>Rhabditida</taxon>
        <taxon>Rhabditina</taxon>
        <taxon>Diplogasteromorpha</taxon>
        <taxon>Diplogasteroidea</taxon>
        <taxon>Neodiplogasteridae</taxon>
        <taxon>Pristionchus</taxon>
    </lineage>
</organism>
<accession>A0A8R1UD28</accession>
<dbReference type="PANTHER" id="PTHR47630:SF8">
    <property type="entry name" value="NUCLEAR HORMONE RECEPTOR FAMILY MEMBER NHR-34"/>
    <property type="match status" value="1"/>
</dbReference>
<dbReference type="SUPFAM" id="SSF57716">
    <property type="entry name" value="Glucocorticoid receptor-like (DNA-binding domain)"/>
    <property type="match status" value="1"/>
</dbReference>
<dbReference type="Pfam" id="PF00104">
    <property type="entry name" value="Hormone_recep"/>
    <property type="match status" value="1"/>
</dbReference>
<dbReference type="SUPFAM" id="SSF48508">
    <property type="entry name" value="Nuclear receptor ligand-binding domain"/>
    <property type="match status" value="1"/>
</dbReference>
<dbReference type="SMART" id="SM00430">
    <property type="entry name" value="HOLI"/>
    <property type="match status" value="1"/>
</dbReference>
<evidence type="ECO:0000256" key="4">
    <source>
        <dbReference type="ARBA" id="ARBA00022771"/>
    </source>
</evidence>
<dbReference type="AlphaFoldDB" id="A0A2A6D330"/>
<reference evidence="14" key="1">
    <citation type="journal article" date="2008" name="Nat. Genet.">
        <title>The Pristionchus pacificus genome provides a unique perspective on nematode lifestyle and parasitism.</title>
        <authorList>
            <person name="Dieterich C."/>
            <person name="Clifton S.W."/>
            <person name="Schuster L.N."/>
            <person name="Chinwalla A."/>
            <person name="Delehaunty K."/>
            <person name="Dinkelacker I."/>
            <person name="Fulton L."/>
            <person name="Fulton R."/>
            <person name="Godfrey J."/>
            <person name="Minx P."/>
            <person name="Mitreva M."/>
            <person name="Roeseler W."/>
            <person name="Tian H."/>
            <person name="Witte H."/>
            <person name="Yang S.P."/>
            <person name="Wilson R.K."/>
            <person name="Sommer R.J."/>
        </authorList>
    </citation>
    <scope>NUCLEOTIDE SEQUENCE [LARGE SCALE GENOMIC DNA]</scope>
    <source>
        <strain evidence="14">PS312</strain>
    </source>
</reference>
<gene>
    <name evidence="13" type="primary">WBGene00110325</name>
</gene>
<keyword evidence="14" id="KW-1185">Reference proteome</keyword>
<dbReference type="GO" id="GO:0008270">
    <property type="term" value="F:zinc ion binding"/>
    <property type="evidence" value="ECO:0007669"/>
    <property type="project" value="UniProtKB-KW"/>
</dbReference>
<dbReference type="PROSITE" id="PS00031">
    <property type="entry name" value="NUCLEAR_REC_DBD_1"/>
    <property type="match status" value="1"/>
</dbReference>
<dbReference type="EnsemblMetazoa" id="PPA20771.1">
    <property type="protein sequence ID" value="PPA20771.1"/>
    <property type="gene ID" value="WBGene00110325"/>
</dbReference>
<dbReference type="InterPro" id="IPR049636">
    <property type="entry name" value="HNF4-like_DBD"/>
</dbReference>
<evidence type="ECO:0000256" key="11">
    <source>
        <dbReference type="RuleBase" id="RU004334"/>
    </source>
</evidence>
<dbReference type="Proteomes" id="UP000005239">
    <property type="component" value="Unassembled WGS sequence"/>
</dbReference>
<evidence type="ECO:0000256" key="10">
    <source>
        <dbReference type="ARBA" id="ARBA00023242"/>
    </source>
</evidence>
<name>A0A2A6D330_PRIPA</name>
<dbReference type="GO" id="GO:0000978">
    <property type="term" value="F:RNA polymerase II cis-regulatory region sequence-specific DNA binding"/>
    <property type="evidence" value="ECO:0007669"/>
    <property type="project" value="InterPro"/>
</dbReference>
<evidence type="ECO:0000313" key="14">
    <source>
        <dbReference type="Proteomes" id="UP000005239"/>
    </source>
</evidence>
<keyword evidence="8 11" id="KW-0804">Transcription</keyword>
<dbReference type="CDD" id="cd06960">
    <property type="entry name" value="NR_DBD_HNF4A"/>
    <property type="match status" value="1"/>
</dbReference>
<dbReference type="GO" id="GO:0003700">
    <property type="term" value="F:DNA-binding transcription factor activity"/>
    <property type="evidence" value="ECO:0007669"/>
    <property type="project" value="InterPro"/>
</dbReference>
<evidence type="ECO:0000256" key="1">
    <source>
        <dbReference type="ARBA" id="ARBA00004123"/>
    </source>
</evidence>
<evidence type="ECO:0000256" key="3">
    <source>
        <dbReference type="ARBA" id="ARBA00022723"/>
    </source>
</evidence>
<sequence>MNTQLYLKCRVCGDNKAGRHYGTIACSGCKGFFRRSVWEQREYECRYRNRCRACRLAKCIEVGMDMRAVQSERDTRKKVRPSVHTSPPHSWSTPSKSTSNAPPQSAALSPFQAGGAVNRAFAGTLSAVPTERIVVTASCAHPHLSVSKKAPVETTTTEFCPVVAHLMQLEAKCDSLVNPTCEFDEKFHKLCRVDVNIETAFRQPGIVAKRTPPRWLALDRLTTLEDVQIAWCRSFVLCVDWATLLKDYTDLSTPDQYVLLRNRIVSVNWLVHTYKTYQSGVDGVALVNGSYYPRDKQLQAMLHPGCNQYFQNIAEHLMCDLVFPMRELKMDEGEFCILKALILFTEDMRLSEVGRSHVKRVREKYIDSLHIHVSSQHQSFPQIQTVRRISRLLMLLPSITLLSQQEDDTVQFLALFNIANLNGLPYELHSHHSMSLQSEDADPKKLQLSLLDHSSPSSDLPSTIMSSVSMLC</sequence>
<dbReference type="PANTHER" id="PTHR47630">
    <property type="entry name" value="NUCLEAR HORMONE RECEPTOR FAMILY-RELATED-RELATED"/>
    <property type="match status" value="1"/>
</dbReference>
<proteinExistence type="inferred from homology"/>
<accession>A0A2A6D330</accession>
<comment type="subcellular location">
    <subcellularLocation>
        <location evidence="1 11">Nucleus</location>
    </subcellularLocation>
</comment>
<dbReference type="CDD" id="cd06157">
    <property type="entry name" value="NR_LBD"/>
    <property type="match status" value="1"/>
</dbReference>
<evidence type="ECO:0000256" key="7">
    <source>
        <dbReference type="ARBA" id="ARBA00023125"/>
    </source>
</evidence>
<dbReference type="InterPro" id="IPR013088">
    <property type="entry name" value="Znf_NHR/GATA"/>
</dbReference>
<evidence type="ECO:0000256" key="6">
    <source>
        <dbReference type="ARBA" id="ARBA00023015"/>
    </source>
</evidence>
<evidence type="ECO:0000256" key="12">
    <source>
        <dbReference type="SAM" id="MobiDB-lite"/>
    </source>
</evidence>
<dbReference type="PRINTS" id="PR00047">
    <property type="entry name" value="STROIDFINGER"/>
</dbReference>
<dbReference type="InterPro" id="IPR052499">
    <property type="entry name" value="C.elegans_NHRs"/>
</dbReference>